<accession>A0A3M7PMA5</accession>
<protein>
    <submittedName>
        <fullName evidence="1">Uncharacterized protein</fullName>
    </submittedName>
</protein>
<gene>
    <name evidence="1" type="ORF">BpHYR1_039141</name>
</gene>
<name>A0A3M7PMA5_BRAPC</name>
<dbReference type="EMBL" id="REGN01009912">
    <property type="protein sequence ID" value="RNA00104.1"/>
    <property type="molecule type" value="Genomic_DNA"/>
</dbReference>
<proteinExistence type="predicted"/>
<sequence length="68" mass="7775">MLVIISLYWQQNDIDLSELYPNIRPRANLVRDLKGLDHELIIVIISTLVVKDSHTFESSRGAISANRL</sequence>
<reference evidence="1 2" key="1">
    <citation type="journal article" date="2018" name="Sci. Rep.">
        <title>Genomic signatures of local adaptation to the degree of environmental predictability in rotifers.</title>
        <authorList>
            <person name="Franch-Gras L."/>
            <person name="Hahn C."/>
            <person name="Garcia-Roger E.M."/>
            <person name="Carmona M.J."/>
            <person name="Serra M."/>
            <person name="Gomez A."/>
        </authorList>
    </citation>
    <scope>NUCLEOTIDE SEQUENCE [LARGE SCALE GENOMIC DNA]</scope>
    <source>
        <strain evidence="1">HYR1</strain>
    </source>
</reference>
<dbReference type="Proteomes" id="UP000276133">
    <property type="component" value="Unassembled WGS sequence"/>
</dbReference>
<dbReference type="AlphaFoldDB" id="A0A3M7PMA5"/>
<keyword evidence="2" id="KW-1185">Reference proteome</keyword>
<evidence type="ECO:0000313" key="1">
    <source>
        <dbReference type="EMBL" id="RNA00104.1"/>
    </source>
</evidence>
<comment type="caution">
    <text evidence="1">The sequence shown here is derived from an EMBL/GenBank/DDBJ whole genome shotgun (WGS) entry which is preliminary data.</text>
</comment>
<evidence type="ECO:0000313" key="2">
    <source>
        <dbReference type="Proteomes" id="UP000276133"/>
    </source>
</evidence>
<organism evidence="1 2">
    <name type="scientific">Brachionus plicatilis</name>
    <name type="common">Marine rotifer</name>
    <name type="synonym">Brachionus muelleri</name>
    <dbReference type="NCBI Taxonomy" id="10195"/>
    <lineage>
        <taxon>Eukaryota</taxon>
        <taxon>Metazoa</taxon>
        <taxon>Spiralia</taxon>
        <taxon>Gnathifera</taxon>
        <taxon>Rotifera</taxon>
        <taxon>Eurotatoria</taxon>
        <taxon>Monogononta</taxon>
        <taxon>Pseudotrocha</taxon>
        <taxon>Ploima</taxon>
        <taxon>Brachionidae</taxon>
        <taxon>Brachionus</taxon>
    </lineage>
</organism>